<dbReference type="RefSeq" id="WP_195813775.1">
    <property type="nucleotide sequence ID" value="NZ_JADOBI010000003.1"/>
</dbReference>
<accession>A0ABS0E2F7</accession>
<evidence type="ECO:0000313" key="2">
    <source>
        <dbReference type="Proteomes" id="UP000636811"/>
    </source>
</evidence>
<sequence>MNTENQAMLHILCGKIASGKSTLARELAKQPVTVVVSEDRWLSALFKEEMRTIEDYVRCSAKLRSAIAPHVVSLLSAGVSVVLDFPANTVANRQWMMSIIHESSTDHRLHFLNVSADVCKSRLHVRNQSGTHDFAVTDEQFELISRHFAEPQAEEGFTIIQYDNENSA</sequence>
<dbReference type="PIRSF" id="PIRSF037081">
    <property type="entry name" value="P-loop_All4644_prd"/>
    <property type="match status" value="1"/>
</dbReference>
<dbReference type="Gene3D" id="3.40.50.300">
    <property type="entry name" value="P-loop containing nucleotide triphosphate hydrolases"/>
    <property type="match status" value="1"/>
</dbReference>
<reference evidence="1 2" key="1">
    <citation type="submission" date="2020-11" db="EMBL/GenBank/DDBJ databases">
        <title>Taxonomic investigation of Rahnella strains.</title>
        <authorList>
            <person name="Lee S.D."/>
        </authorList>
    </citation>
    <scope>NUCLEOTIDE SEQUENCE [LARGE SCALE GENOMIC DNA]</scope>
    <source>
        <strain evidence="1 2">SAP-17</strain>
    </source>
</reference>
<gene>
    <name evidence="1" type="ORF">IV433_07585</name>
</gene>
<name>A0ABS0E2F7_9GAMM</name>
<protein>
    <submittedName>
        <fullName evidence="1">ATP-binding protein</fullName>
    </submittedName>
</protein>
<evidence type="ECO:0000313" key="1">
    <source>
        <dbReference type="EMBL" id="MBF7979271.1"/>
    </source>
</evidence>
<dbReference type="Proteomes" id="UP000636811">
    <property type="component" value="Unassembled WGS sequence"/>
</dbReference>
<keyword evidence="2" id="KW-1185">Reference proteome</keyword>
<dbReference type="InterPro" id="IPR027417">
    <property type="entry name" value="P-loop_NTPase"/>
</dbReference>
<proteinExistence type="predicted"/>
<keyword evidence="1" id="KW-0547">Nucleotide-binding</keyword>
<dbReference type="InterPro" id="IPR017101">
    <property type="entry name" value="P-loop_ATP/GTP-bd_All4644_prd"/>
</dbReference>
<dbReference type="Pfam" id="PF13671">
    <property type="entry name" value="AAA_33"/>
    <property type="match status" value="1"/>
</dbReference>
<comment type="caution">
    <text evidence="1">The sequence shown here is derived from an EMBL/GenBank/DDBJ whole genome shotgun (WGS) entry which is preliminary data.</text>
</comment>
<organism evidence="1 2">
    <name type="scientific">Rahnella laticis</name>
    <dbReference type="NCBI Taxonomy" id="2787622"/>
    <lineage>
        <taxon>Bacteria</taxon>
        <taxon>Pseudomonadati</taxon>
        <taxon>Pseudomonadota</taxon>
        <taxon>Gammaproteobacteria</taxon>
        <taxon>Enterobacterales</taxon>
        <taxon>Yersiniaceae</taxon>
        <taxon>Rahnella</taxon>
    </lineage>
</organism>
<dbReference type="GO" id="GO:0005524">
    <property type="term" value="F:ATP binding"/>
    <property type="evidence" value="ECO:0007669"/>
    <property type="project" value="UniProtKB-KW"/>
</dbReference>
<dbReference type="EMBL" id="JADOBI010000003">
    <property type="protein sequence ID" value="MBF7979271.1"/>
    <property type="molecule type" value="Genomic_DNA"/>
</dbReference>
<keyword evidence="1" id="KW-0067">ATP-binding</keyword>
<dbReference type="SUPFAM" id="SSF52540">
    <property type="entry name" value="P-loop containing nucleoside triphosphate hydrolases"/>
    <property type="match status" value="1"/>
</dbReference>